<keyword evidence="2" id="KW-1185">Reference proteome</keyword>
<organism evidence="1 2">
    <name type="scientific">Potamilus streckersoni</name>
    <dbReference type="NCBI Taxonomy" id="2493646"/>
    <lineage>
        <taxon>Eukaryota</taxon>
        <taxon>Metazoa</taxon>
        <taxon>Spiralia</taxon>
        <taxon>Lophotrochozoa</taxon>
        <taxon>Mollusca</taxon>
        <taxon>Bivalvia</taxon>
        <taxon>Autobranchia</taxon>
        <taxon>Heteroconchia</taxon>
        <taxon>Palaeoheterodonta</taxon>
        <taxon>Unionida</taxon>
        <taxon>Unionoidea</taxon>
        <taxon>Unionidae</taxon>
        <taxon>Ambleminae</taxon>
        <taxon>Lampsilini</taxon>
        <taxon>Potamilus</taxon>
    </lineage>
</organism>
<dbReference type="AlphaFoldDB" id="A0AAE0TD06"/>
<proteinExistence type="predicted"/>
<reference evidence="1" key="2">
    <citation type="journal article" date="2021" name="Genome Biol. Evol.">
        <title>Developing a high-quality reference genome for a parasitic bivalve with doubly uniparental inheritance (Bivalvia: Unionida).</title>
        <authorList>
            <person name="Smith C.H."/>
        </authorList>
    </citation>
    <scope>NUCLEOTIDE SEQUENCE</scope>
    <source>
        <strain evidence="1">CHS0354</strain>
        <tissue evidence="1">Mantle</tissue>
    </source>
</reference>
<comment type="caution">
    <text evidence="1">The sequence shown here is derived from an EMBL/GenBank/DDBJ whole genome shotgun (WGS) entry which is preliminary data.</text>
</comment>
<evidence type="ECO:0000313" key="2">
    <source>
        <dbReference type="Proteomes" id="UP001195483"/>
    </source>
</evidence>
<protein>
    <submittedName>
        <fullName evidence="1">Uncharacterized protein</fullName>
    </submittedName>
</protein>
<sequence>MTDRDAYSVHSVSVMTDTYRRCHVYWLAVMTQGDACSSFQFCSVTLITLRYCTCQFSNINANYIQYVSYKVYSVTVLTDKYSMCQFIDSNDIEYQLLSGSNEIQAYIEYVSGVY</sequence>
<dbReference type="EMBL" id="JAEAOA010001866">
    <property type="protein sequence ID" value="KAK3607508.1"/>
    <property type="molecule type" value="Genomic_DNA"/>
</dbReference>
<reference evidence="1" key="1">
    <citation type="journal article" date="2021" name="Genome Biol. Evol.">
        <title>A High-Quality Reference Genome for a Parasitic Bivalve with Doubly Uniparental Inheritance (Bivalvia: Unionida).</title>
        <authorList>
            <person name="Smith C.H."/>
        </authorList>
    </citation>
    <scope>NUCLEOTIDE SEQUENCE</scope>
    <source>
        <strain evidence="1">CHS0354</strain>
    </source>
</reference>
<accession>A0AAE0TD06</accession>
<name>A0AAE0TD06_9BIVA</name>
<evidence type="ECO:0000313" key="1">
    <source>
        <dbReference type="EMBL" id="KAK3607508.1"/>
    </source>
</evidence>
<dbReference type="Proteomes" id="UP001195483">
    <property type="component" value="Unassembled WGS sequence"/>
</dbReference>
<reference evidence="1" key="3">
    <citation type="submission" date="2023-05" db="EMBL/GenBank/DDBJ databases">
        <authorList>
            <person name="Smith C.H."/>
        </authorList>
    </citation>
    <scope>NUCLEOTIDE SEQUENCE</scope>
    <source>
        <strain evidence="1">CHS0354</strain>
        <tissue evidence="1">Mantle</tissue>
    </source>
</reference>
<gene>
    <name evidence="1" type="ORF">CHS0354_031131</name>
</gene>